<comment type="caution">
    <text evidence="2">The sequence shown here is derived from an EMBL/GenBank/DDBJ whole genome shotgun (WGS) entry which is preliminary data.</text>
</comment>
<gene>
    <name evidence="2" type="ORF">PSTG_04122</name>
</gene>
<dbReference type="EMBL" id="AJIL01000021">
    <property type="protein sequence ID" value="KNF02837.1"/>
    <property type="molecule type" value="Genomic_DNA"/>
</dbReference>
<evidence type="ECO:0000256" key="1">
    <source>
        <dbReference type="SAM" id="MobiDB-lite"/>
    </source>
</evidence>
<evidence type="ECO:0000313" key="2">
    <source>
        <dbReference type="EMBL" id="KNF02837.1"/>
    </source>
</evidence>
<organism evidence="2 3">
    <name type="scientific">Puccinia striiformis f. sp. tritici PST-78</name>
    <dbReference type="NCBI Taxonomy" id="1165861"/>
    <lineage>
        <taxon>Eukaryota</taxon>
        <taxon>Fungi</taxon>
        <taxon>Dikarya</taxon>
        <taxon>Basidiomycota</taxon>
        <taxon>Pucciniomycotina</taxon>
        <taxon>Pucciniomycetes</taxon>
        <taxon>Pucciniales</taxon>
        <taxon>Pucciniaceae</taxon>
        <taxon>Puccinia</taxon>
    </lineage>
</organism>
<dbReference type="OrthoDB" id="10413477at2759"/>
<feature type="region of interest" description="Disordered" evidence="1">
    <location>
        <begin position="435"/>
        <end position="456"/>
    </location>
</feature>
<proteinExistence type="predicted"/>
<feature type="region of interest" description="Disordered" evidence="1">
    <location>
        <begin position="135"/>
        <end position="154"/>
    </location>
</feature>
<reference evidence="3" key="1">
    <citation type="submission" date="2014-03" db="EMBL/GenBank/DDBJ databases">
        <title>The Genome Sequence of Puccinia striiformis f. sp. tritici PST-78.</title>
        <authorList>
            <consortium name="The Broad Institute Genome Sequencing Platform"/>
            <person name="Cuomo C."/>
            <person name="Hulbert S."/>
            <person name="Chen X."/>
            <person name="Walker B."/>
            <person name="Young S.K."/>
            <person name="Zeng Q."/>
            <person name="Gargeya S."/>
            <person name="Fitzgerald M."/>
            <person name="Haas B."/>
            <person name="Abouelleil A."/>
            <person name="Alvarado L."/>
            <person name="Arachchi H.M."/>
            <person name="Berlin A.M."/>
            <person name="Chapman S.B."/>
            <person name="Goldberg J."/>
            <person name="Griggs A."/>
            <person name="Gujja S."/>
            <person name="Hansen M."/>
            <person name="Howarth C."/>
            <person name="Imamovic A."/>
            <person name="Larimer J."/>
            <person name="McCowan C."/>
            <person name="Montmayeur A."/>
            <person name="Murphy C."/>
            <person name="Neiman D."/>
            <person name="Pearson M."/>
            <person name="Priest M."/>
            <person name="Roberts A."/>
            <person name="Saif S."/>
            <person name="Shea T."/>
            <person name="Sisk P."/>
            <person name="Sykes S."/>
            <person name="Wortman J."/>
            <person name="Nusbaum C."/>
            <person name="Birren B."/>
        </authorList>
    </citation>
    <scope>NUCLEOTIDE SEQUENCE [LARGE SCALE GENOMIC DNA]</scope>
    <source>
        <strain evidence="3">race PST-78</strain>
    </source>
</reference>
<feature type="region of interest" description="Disordered" evidence="1">
    <location>
        <begin position="189"/>
        <end position="221"/>
    </location>
</feature>
<feature type="compositionally biased region" description="Basic and acidic residues" evidence="1">
    <location>
        <begin position="189"/>
        <end position="198"/>
    </location>
</feature>
<dbReference type="AlphaFoldDB" id="A0A0L0VUE6"/>
<evidence type="ECO:0000313" key="3">
    <source>
        <dbReference type="Proteomes" id="UP000054564"/>
    </source>
</evidence>
<protein>
    <submittedName>
        <fullName evidence="2">Uncharacterized protein</fullName>
    </submittedName>
</protein>
<accession>A0A0L0VUE6</accession>
<dbReference type="Proteomes" id="UP000054564">
    <property type="component" value="Unassembled WGS sequence"/>
</dbReference>
<keyword evidence="3" id="KW-1185">Reference proteome</keyword>
<sequence>MQQERAERPSQRATKHYETRIRNLEDVVRLLLARTEPPQFNSIISAPLVGSFRYSRDWGLVPLLSKTTATSLATDWQNRCRRELIPLNVQPRRQTFGSTVKPPQHQRTRSLTNSFANSLAYLTVARGQPFTDFISHVQSNSPDPPLSPPSGSDSVIINKRALTLTTRPFSKLHTVNSSFRSSSTVADCKPWHHSDHLGKPSSAQPPALPDSKGNLVPSEVATSPCCQNRPIVIRGESQHSVRLSSLASLPTRSRLLPPPSALSTVIPSADQSPGLAIASTFVPRPEAHVLSTTTPTAIATQTQDHLVTLSSTDLAARTTASPTSNYNINLTAKTVSPSPTISTDLPINMIISNTHDLSSKLPIIDVESSATTTTTTITTPIVTPRSTDIPPTPVQLVQNSPDNLPTTTIRAMSMLNEEQMSTLEHQVDPRYRPLEDSELSQRTGCTPRLSPAPSEEPDYTASILAVNGVEEGLAVALNDGVTVALYTGVDPASLAAIWDIPKDDLDEEVTPEICNLAATGSISVDYTEGTVNQQTATEYERLLHEAELADYLEYLRECDLTVQLD</sequence>
<name>A0A0L0VUE6_9BASI</name>